<dbReference type="WBParaSite" id="ASIM_0001017001-mRNA-1">
    <property type="protein sequence ID" value="ASIM_0001017001-mRNA-1"/>
    <property type="gene ID" value="ASIM_0001017001"/>
</dbReference>
<proteinExistence type="predicted"/>
<protein>
    <submittedName>
        <fullName evidence="5">BZIP domain-containing protein</fullName>
    </submittedName>
</protein>
<dbReference type="GO" id="GO:0003700">
    <property type="term" value="F:DNA-binding transcription factor activity"/>
    <property type="evidence" value="ECO:0007669"/>
    <property type="project" value="InterPro"/>
</dbReference>
<feature type="domain" description="BZIP" evidence="2">
    <location>
        <begin position="59"/>
        <end position="122"/>
    </location>
</feature>
<evidence type="ECO:0000259" key="2">
    <source>
        <dbReference type="PROSITE" id="PS50217"/>
    </source>
</evidence>
<dbReference type="InterPro" id="IPR046347">
    <property type="entry name" value="bZIP_sf"/>
</dbReference>
<reference evidence="5" key="1">
    <citation type="submission" date="2017-02" db="UniProtKB">
        <authorList>
            <consortium name="WormBaseParasite"/>
        </authorList>
    </citation>
    <scope>IDENTIFICATION</scope>
</reference>
<sequence>MFIGDDSPKQIFEEIVRECEEIERFSCLSSMSSACISSSSSFTDDSSEQSRISLRSEDESNVKKRKALNRAAAIRYRKRKREEHELTKREMLELEIHNTKLKNRVTELQNEITYLRNFMNEIRSRTL</sequence>
<evidence type="ECO:0000313" key="3">
    <source>
        <dbReference type="EMBL" id="VDK42002.1"/>
    </source>
</evidence>
<dbReference type="Gene3D" id="1.20.5.170">
    <property type="match status" value="1"/>
</dbReference>
<accession>A0A0M3JR35</accession>
<evidence type="ECO:0000313" key="4">
    <source>
        <dbReference type="Proteomes" id="UP000267096"/>
    </source>
</evidence>
<dbReference type="Proteomes" id="UP000267096">
    <property type="component" value="Unassembled WGS sequence"/>
</dbReference>
<dbReference type="SUPFAM" id="SSF57959">
    <property type="entry name" value="Leucine zipper domain"/>
    <property type="match status" value="1"/>
</dbReference>
<gene>
    <name evidence="3" type="ORF">ASIM_LOCUS9901</name>
</gene>
<dbReference type="InterPro" id="IPR004827">
    <property type="entry name" value="bZIP"/>
</dbReference>
<name>A0A0M3JR35_ANISI</name>
<dbReference type="Pfam" id="PF00170">
    <property type="entry name" value="bZIP_1"/>
    <property type="match status" value="1"/>
</dbReference>
<feature type="compositionally biased region" description="Low complexity" evidence="1">
    <location>
        <begin position="35"/>
        <end position="44"/>
    </location>
</feature>
<organism evidence="5">
    <name type="scientific">Anisakis simplex</name>
    <name type="common">Herring worm</name>
    <dbReference type="NCBI Taxonomy" id="6269"/>
    <lineage>
        <taxon>Eukaryota</taxon>
        <taxon>Metazoa</taxon>
        <taxon>Ecdysozoa</taxon>
        <taxon>Nematoda</taxon>
        <taxon>Chromadorea</taxon>
        <taxon>Rhabditida</taxon>
        <taxon>Spirurina</taxon>
        <taxon>Ascaridomorpha</taxon>
        <taxon>Ascaridoidea</taxon>
        <taxon>Anisakidae</taxon>
        <taxon>Anisakis</taxon>
        <taxon>Anisakis simplex complex</taxon>
    </lineage>
</organism>
<reference evidence="3 4" key="2">
    <citation type="submission" date="2018-11" db="EMBL/GenBank/DDBJ databases">
        <authorList>
            <consortium name="Pathogen Informatics"/>
        </authorList>
    </citation>
    <scope>NUCLEOTIDE SEQUENCE [LARGE SCALE GENOMIC DNA]</scope>
</reference>
<dbReference type="EMBL" id="UYRR01030975">
    <property type="protein sequence ID" value="VDK42002.1"/>
    <property type="molecule type" value="Genomic_DNA"/>
</dbReference>
<dbReference type="PROSITE" id="PS50217">
    <property type="entry name" value="BZIP"/>
    <property type="match status" value="1"/>
</dbReference>
<dbReference type="AlphaFoldDB" id="A0A0M3JR35"/>
<evidence type="ECO:0000313" key="5">
    <source>
        <dbReference type="WBParaSite" id="ASIM_0001017001-mRNA-1"/>
    </source>
</evidence>
<keyword evidence="4" id="KW-1185">Reference proteome</keyword>
<evidence type="ECO:0000256" key="1">
    <source>
        <dbReference type="SAM" id="MobiDB-lite"/>
    </source>
</evidence>
<feature type="region of interest" description="Disordered" evidence="1">
    <location>
        <begin position="35"/>
        <end position="59"/>
    </location>
</feature>
<dbReference type="SMART" id="SM00338">
    <property type="entry name" value="BRLZ"/>
    <property type="match status" value="1"/>
</dbReference>